<feature type="domain" description="PLAT" evidence="3">
    <location>
        <begin position="461"/>
        <end position="597"/>
    </location>
</feature>
<dbReference type="SUPFAM" id="SSF49723">
    <property type="entry name" value="Lipase/lipooxygenase domain (PLAT/LH2 domain)"/>
    <property type="match status" value="2"/>
</dbReference>
<proteinExistence type="predicted"/>
<feature type="compositionally biased region" description="Polar residues" evidence="2">
    <location>
        <begin position="989"/>
        <end position="1003"/>
    </location>
</feature>
<dbReference type="InterPro" id="IPR048257">
    <property type="entry name" value="DUF4590"/>
</dbReference>
<feature type="compositionally biased region" description="Acidic residues" evidence="2">
    <location>
        <begin position="1013"/>
        <end position="1026"/>
    </location>
</feature>
<feature type="compositionally biased region" description="Basic and acidic residues" evidence="2">
    <location>
        <begin position="349"/>
        <end position="360"/>
    </location>
</feature>
<accession>A0A814C2B2</accession>
<protein>
    <recommendedName>
        <fullName evidence="3">PLAT domain-containing protein</fullName>
    </recommendedName>
</protein>
<dbReference type="PANTHER" id="PTHR23034">
    <property type="entry name" value="GLUTAMATE-RICH PROTEIN 3"/>
    <property type="match status" value="1"/>
</dbReference>
<feature type="compositionally biased region" description="Polar residues" evidence="2">
    <location>
        <begin position="909"/>
        <end position="956"/>
    </location>
</feature>
<dbReference type="InterPro" id="IPR027962">
    <property type="entry name" value="ERICH3"/>
</dbReference>
<feature type="region of interest" description="Disordered" evidence="2">
    <location>
        <begin position="344"/>
        <end position="455"/>
    </location>
</feature>
<dbReference type="AlphaFoldDB" id="A0A814C2B2"/>
<evidence type="ECO:0000313" key="5">
    <source>
        <dbReference type="Proteomes" id="UP000663864"/>
    </source>
</evidence>
<evidence type="ECO:0000256" key="1">
    <source>
        <dbReference type="PROSITE-ProRule" id="PRU00152"/>
    </source>
</evidence>
<feature type="region of interest" description="Disordered" evidence="2">
    <location>
        <begin position="816"/>
        <end position="1026"/>
    </location>
</feature>
<organism evidence="4 5">
    <name type="scientific">Rotaria sordida</name>
    <dbReference type="NCBI Taxonomy" id="392033"/>
    <lineage>
        <taxon>Eukaryota</taxon>
        <taxon>Metazoa</taxon>
        <taxon>Spiralia</taxon>
        <taxon>Gnathifera</taxon>
        <taxon>Rotifera</taxon>
        <taxon>Eurotatoria</taxon>
        <taxon>Bdelloidea</taxon>
        <taxon>Philodinida</taxon>
        <taxon>Philodinidae</taxon>
        <taxon>Rotaria</taxon>
    </lineage>
</organism>
<gene>
    <name evidence="4" type="ORF">ZHD862_LOCUS9155</name>
</gene>
<feature type="compositionally biased region" description="Polar residues" evidence="2">
    <location>
        <begin position="405"/>
        <end position="415"/>
    </location>
</feature>
<comment type="caution">
    <text evidence="4">The sequence shown here is derived from an EMBL/GenBank/DDBJ whole genome shotgun (WGS) entry which is preliminary data.</text>
</comment>
<feature type="compositionally biased region" description="Acidic residues" evidence="2">
    <location>
        <begin position="394"/>
        <end position="403"/>
    </location>
</feature>
<evidence type="ECO:0000259" key="3">
    <source>
        <dbReference type="PROSITE" id="PS50095"/>
    </source>
</evidence>
<feature type="region of interest" description="Disordered" evidence="2">
    <location>
        <begin position="594"/>
        <end position="688"/>
    </location>
</feature>
<sequence length="1026" mass="116640">MTHLDSSTLATYNSLADPHLQCYFSNERIRSHLRHAGLISRRGEIVPDSEYRLKLARRDHKKHVRQMLAENIVHRAIDMERARQAELKRQLDMASKAALVHSVKESRRRGGYSSGNMANSTDMGVLSIHSSWSQSRPKSANHHREIDIANEEFGDVPRVSRVQSAHVSGDHRKKYSSKSPIRHRHHQHLNRPKSSSVSRSLPLKQRSHALTKPSDSSLSIPPCRITMVYYGPHTKLEYDHSLFEPVDEIIVMQQHCGGENLIVYKDHLKPGDEFKFNSRRHSDYPFGLSLYVKGLIDSRISTCCEYKHRHGVRLGGERGHFAILSVEGSKPCIKCRFEKQTRFKQSADSPKDLNETDDRKKKPITISIPVSDQTKTRHTPVKIPVKHTPISNEDYAEDFDGSDDAGTSKNDYSSESNEHKRKTGATATDIRSSAAAATVPLKTPTETSSTSTVTSEESLTKTWQIIFHTSNSPSGSFQLPKNTSINAFLKFSFISINGKDETEQYKIEMKDFPQYFKSGRQDSFRTKLRDIGKPKQIRLILEITGNDDDDDDDDDDIKWQLDHIELIDPKTQSHYKFLCNQWIRPFQEKILNVSEPSQDNINRRSSTSTTSSKSSSSSSSRKKLSPLPPPPPPTTTTTNAQKAKTSSRSSSSSSSSLSSSYERPQRFELIEKPTINQTRRISTDNESTHEKNKIHYRISIFPSKDDDGEFFPSNDSQIFIRLNNQTKNSFILEKNTKNCPSFESGENQSFDIDLIQNINEQPTHLTIGYYNSNITAGKWKLDKIVLINKETDQETIFPCKNSLIRNDFDLRAEQTFQAESKQSDDDDDGQSTPRNIDTGKRASSRSESDENIQQKQAPLTTKNENLSSSSESLQLVTTKPKNDEKSPSIHSSASSTDDEDNEYNRMFDKQNSNNKSELDSSLSRPKTRRGLQNTIENDNKQNNTSNELQTNTNIWRPSSELDRKEPVDPLIGLDDLQDQTSRSNDKKTQNSVPPTTDNHTESPFKNWYTRNTDDDDDDDDDNNNKD</sequence>
<reference evidence="4" key="1">
    <citation type="submission" date="2021-02" db="EMBL/GenBank/DDBJ databases">
        <authorList>
            <person name="Nowell W R."/>
        </authorList>
    </citation>
    <scope>NUCLEOTIDE SEQUENCE</scope>
</reference>
<dbReference type="Proteomes" id="UP000663864">
    <property type="component" value="Unassembled WGS sequence"/>
</dbReference>
<feature type="compositionally biased region" description="Low complexity" evidence="2">
    <location>
        <begin position="440"/>
        <end position="455"/>
    </location>
</feature>
<feature type="compositionally biased region" description="Low complexity" evidence="2">
    <location>
        <begin position="646"/>
        <end position="660"/>
    </location>
</feature>
<dbReference type="EMBL" id="CAJNOT010000307">
    <property type="protein sequence ID" value="CAF0935122.1"/>
    <property type="molecule type" value="Genomic_DNA"/>
</dbReference>
<evidence type="ECO:0000313" key="4">
    <source>
        <dbReference type="EMBL" id="CAF0935122.1"/>
    </source>
</evidence>
<feature type="region of interest" description="Disordered" evidence="2">
    <location>
        <begin position="151"/>
        <end position="217"/>
    </location>
</feature>
<evidence type="ECO:0000256" key="2">
    <source>
        <dbReference type="SAM" id="MobiDB-lite"/>
    </source>
</evidence>
<dbReference type="InterPro" id="IPR001024">
    <property type="entry name" value="PLAT/LH2_dom"/>
</dbReference>
<feature type="compositionally biased region" description="Low complexity" evidence="2">
    <location>
        <begin position="863"/>
        <end position="873"/>
    </location>
</feature>
<feature type="compositionally biased region" description="Polar residues" evidence="2">
    <location>
        <begin position="851"/>
        <end position="862"/>
    </location>
</feature>
<feature type="compositionally biased region" description="Basic residues" evidence="2">
    <location>
        <begin position="171"/>
        <end position="191"/>
    </location>
</feature>
<feature type="compositionally biased region" description="Basic and acidic residues" evidence="2">
    <location>
        <begin position="837"/>
        <end position="848"/>
    </location>
</feature>
<dbReference type="Gene3D" id="2.60.60.20">
    <property type="entry name" value="PLAT/LH2 domain"/>
    <property type="match status" value="2"/>
</dbReference>
<comment type="caution">
    <text evidence="1">Lacks conserved residue(s) required for the propagation of feature annotation.</text>
</comment>
<dbReference type="Pfam" id="PF15257">
    <property type="entry name" value="DUF4590"/>
    <property type="match status" value="1"/>
</dbReference>
<name>A0A814C2B2_9BILA</name>
<dbReference type="InterPro" id="IPR036392">
    <property type="entry name" value="PLAT/LH2_dom_sf"/>
</dbReference>
<dbReference type="PROSITE" id="PS50095">
    <property type="entry name" value="PLAT"/>
    <property type="match status" value="1"/>
</dbReference>
<dbReference type="PANTHER" id="PTHR23034:SF2">
    <property type="entry name" value="GLUTAMATE-RICH PROTEIN 3"/>
    <property type="match status" value="1"/>
</dbReference>
<dbReference type="Pfam" id="PF01477">
    <property type="entry name" value="PLAT"/>
    <property type="match status" value="1"/>
</dbReference>
<feature type="compositionally biased region" description="Low complexity" evidence="2">
    <location>
        <begin position="603"/>
        <end position="619"/>
    </location>
</feature>